<proteinExistence type="predicted"/>
<feature type="transmembrane region" description="Helical" evidence="2">
    <location>
        <begin position="21"/>
        <end position="39"/>
    </location>
</feature>
<dbReference type="EMBL" id="BAAAEW010000004">
    <property type="protein sequence ID" value="GAA0743789.1"/>
    <property type="molecule type" value="Genomic_DNA"/>
</dbReference>
<organism evidence="3 4">
    <name type="scientific">Ideonella azotifigens</name>
    <dbReference type="NCBI Taxonomy" id="513160"/>
    <lineage>
        <taxon>Bacteria</taxon>
        <taxon>Pseudomonadati</taxon>
        <taxon>Pseudomonadota</taxon>
        <taxon>Betaproteobacteria</taxon>
        <taxon>Burkholderiales</taxon>
        <taxon>Sphaerotilaceae</taxon>
        <taxon>Ideonella</taxon>
    </lineage>
</organism>
<evidence type="ECO:0000313" key="4">
    <source>
        <dbReference type="Proteomes" id="UP001500279"/>
    </source>
</evidence>
<reference evidence="3 4" key="1">
    <citation type="journal article" date="2019" name="Int. J. Syst. Evol. Microbiol.">
        <title>The Global Catalogue of Microorganisms (GCM) 10K type strain sequencing project: providing services to taxonomists for standard genome sequencing and annotation.</title>
        <authorList>
            <consortium name="The Broad Institute Genomics Platform"/>
            <consortium name="The Broad Institute Genome Sequencing Center for Infectious Disease"/>
            <person name="Wu L."/>
            <person name="Ma J."/>
        </authorList>
    </citation>
    <scope>NUCLEOTIDE SEQUENCE [LARGE SCALE GENOMIC DNA]</scope>
    <source>
        <strain evidence="3 4">JCM 15503</strain>
    </source>
</reference>
<accession>A0ABN1JP61</accession>
<keyword evidence="2" id="KW-0472">Membrane</keyword>
<evidence type="ECO:0008006" key="5">
    <source>
        <dbReference type="Google" id="ProtNLM"/>
    </source>
</evidence>
<dbReference type="Proteomes" id="UP001500279">
    <property type="component" value="Unassembled WGS sequence"/>
</dbReference>
<keyword evidence="4" id="KW-1185">Reference proteome</keyword>
<keyword evidence="2" id="KW-0812">Transmembrane</keyword>
<dbReference type="RefSeq" id="WP_141285117.1">
    <property type="nucleotide sequence ID" value="NZ_BAAAEW010000004.1"/>
</dbReference>
<name>A0ABN1JP61_9BURK</name>
<comment type="caution">
    <text evidence="3">The sequence shown here is derived from an EMBL/GenBank/DDBJ whole genome shotgun (WGS) entry which is preliminary data.</text>
</comment>
<keyword evidence="2" id="KW-1133">Transmembrane helix</keyword>
<protein>
    <recommendedName>
        <fullName evidence="5">Pilus assembly protein</fullName>
    </recommendedName>
</protein>
<evidence type="ECO:0000256" key="2">
    <source>
        <dbReference type="SAM" id="Phobius"/>
    </source>
</evidence>
<gene>
    <name evidence="3" type="ORF">GCM10009107_08650</name>
</gene>
<sequence>MTQSNQMRSRQAQRGQSIAEFLVALAVLTPLFIAVSYAGRYGDLAMTTTQASRYAAFQRAREPSEARLSTSKLEDQTRTRFFAEGDYLNKGRIQSDDTIAMLSKDKGQPALWRDLGGTSLLANAETDVTFQWDDAPVGTGAVTKTMGVMTKSAGKDYPPGRKASLEVKLVNKFNLSEDSPKPLVLAATTAAAGNPLNSGGSSSTRDAASTIVPTSKVPSALTKLLEVALALFEPDGPIIGCIKPDVVPDHRLDGGADNSDGQCK</sequence>
<evidence type="ECO:0000256" key="1">
    <source>
        <dbReference type="SAM" id="MobiDB-lite"/>
    </source>
</evidence>
<evidence type="ECO:0000313" key="3">
    <source>
        <dbReference type="EMBL" id="GAA0743789.1"/>
    </source>
</evidence>
<feature type="region of interest" description="Disordered" evidence="1">
    <location>
        <begin position="192"/>
        <end position="211"/>
    </location>
</feature>
<feature type="compositionally biased region" description="Polar residues" evidence="1">
    <location>
        <begin position="195"/>
        <end position="211"/>
    </location>
</feature>